<evidence type="ECO:0000256" key="9">
    <source>
        <dbReference type="ARBA" id="ARBA00038592"/>
    </source>
</evidence>
<evidence type="ECO:0000256" key="10">
    <source>
        <dbReference type="HAMAP-Rule" id="MF_01470"/>
    </source>
</evidence>
<proteinExistence type="inferred from homology"/>
<keyword evidence="3 10" id="KW-0255">Endonuclease</keyword>
<evidence type="ECO:0000256" key="6">
    <source>
        <dbReference type="ARBA" id="ARBA00023118"/>
    </source>
</evidence>
<dbReference type="GO" id="GO:0016787">
    <property type="term" value="F:hydrolase activity"/>
    <property type="evidence" value="ECO:0007669"/>
    <property type="project" value="UniProtKB-KW"/>
</dbReference>
<evidence type="ECO:0000256" key="1">
    <source>
        <dbReference type="ARBA" id="ARBA00022722"/>
    </source>
</evidence>
<keyword evidence="7 10" id="KW-0238">DNA-binding</keyword>
<comment type="similarity">
    <text evidence="10">Belongs to the CRISPR-associated endonuclease Cas1 family.</text>
</comment>
<keyword evidence="6 10" id="KW-0051">Antiviral defense</keyword>
<dbReference type="NCBIfam" id="TIGR00287">
    <property type="entry name" value="cas1"/>
    <property type="match status" value="1"/>
</dbReference>
<dbReference type="OrthoDB" id="9803119at2"/>
<evidence type="ECO:0000256" key="4">
    <source>
        <dbReference type="ARBA" id="ARBA00022801"/>
    </source>
</evidence>
<evidence type="ECO:0000313" key="11">
    <source>
        <dbReference type="EMBL" id="EFE27914.1"/>
    </source>
</evidence>
<sequence length="343" mass="39388">MKKLLNTLYVTKEQAYLSKDGQNVVITEDGVQIGRYPIHILNDIICFSYLGVSPALMRLCSENNIGISFLTPQGQFCGRVIGKENGNVLLRREQYRMADSETSVGFVRNIIYAKGLNSKRILRRCLLDHKDKVNSKKFEENIAKIDGCLAKIKESDEKDTIRGYEGIVAKTYFDCFDELILQQKSDFYFNERSKRPPEDNVNSMLSLLYTLLAHDVGSALSAVGIDSYVGFMHTDRPGRMSMALDMMEELRGFMVDRTVLTMINLKIVKENDFEKKESGAVLIKDSGRKKIIEYWQKRKQTEIVHPYLKEKVKIGLLPHVQSMLLNRYIRGDLESYPPFIIKE</sequence>
<dbReference type="Pfam" id="PF01867">
    <property type="entry name" value="Cas_Cas1"/>
    <property type="match status" value="1"/>
</dbReference>
<dbReference type="GO" id="GO:0003677">
    <property type="term" value="F:DNA binding"/>
    <property type="evidence" value="ECO:0007669"/>
    <property type="project" value="UniProtKB-KW"/>
</dbReference>
<dbReference type="GO" id="GO:0051607">
    <property type="term" value="P:defense response to virus"/>
    <property type="evidence" value="ECO:0007669"/>
    <property type="project" value="UniProtKB-UniRule"/>
</dbReference>
<gene>
    <name evidence="10 11" type="primary">cas1</name>
    <name evidence="11" type="ordered locus">HMPREF0389_01166</name>
</gene>
<accession>D6GSS9</accession>
<dbReference type="AlphaFoldDB" id="D6GSS9"/>
<dbReference type="STRING" id="546269.HMPREF0389_01166"/>
<keyword evidence="12" id="KW-1185">Reference proteome</keyword>
<reference evidence="12" key="1">
    <citation type="submission" date="2010-12" db="EMBL/GenBank/DDBJ databases">
        <title>The genome sequence of Filifactor alocis strain ATCC 35896.</title>
        <authorList>
            <consortium name="The Broad Institute Genome Sequencing Platform"/>
            <person name="Ward D."/>
            <person name="Earl A."/>
            <person name="Feldgarden M."/>
            <person name="Young S.K."/>
            <person name="Gargeya S."/>
            <person name="Zeng Q."/>
            <person name="Alvarado L."/>
            <person name="Berlin A."/>
            <person name="Bochicchio J."/>
            <person name="Chapman S.B."/>
            <person name="Chen Z."/>
            <person name="Freedman E."/>
            <person name="Gellesch M."/>
            <person name="Goldberg J."/>
            <person name="Griggs A."/>
            <person name="Gujja S."/>
            <person name="Heilman E."/>
            <person name="Heiman D."/>
            <person name="Howarth C."/>
            <person name="Mehta T."/>
            <person name="Neiman D."/>
            <person name="Pearson M."/>
            <person name="Roberts A."/>
            <person name="Saif S."/>
            <person name="Shea T."/>
            <person name="Shenoy N."/>
            <person name="Sisk P."/>
            <person name="Stolte C."/>
            <person name="Sykes S."/>
            <person name="White J."/>
            <person name="Yandava C."/>
            <person name="Izard J."/>
            <person name="Blanton J.M."/>
            <person name="Baranova O.V."/>
            <person name="Tanner A.C."/>
            <person name="Dewhirst F.E."/>
            <person name="Haas B."/>
            <person name="Nusbaum C."/>
            <person name="Birren B."/>
        </authorList>
    </citation>
    <scope>NUCLEOTIDE SEQUENCE [LARGE SCALE GENOMIC DNA]</scope>
    <source>
        <strain evidence="12">ATCC 35896 / D40 B5</strain>
    </source>
</reference>
<dbReference type="Gene3D" id="3.100.10.20">
    <property type="entry name" value="CRISPR-associated endonuclease Cas1, N-terminal domain"/>
    <property type="match status" value="1"/>
</dbReference>
<name>D6GSS9_FILAD</name>
<dbReference type="EMBL" id="CP002390">
    <property type="protein sequence ID" value="EFE27914.1"/>
    <property type="molecule type" value="Genomic_DNA"/>
</dbReference>
<evidence type="ECO:0000256" key="3">
    <source>
        <dbReference type="ARBA" id="ARBA00022759"/>
    </source>
</evidence>
<evidence type="ECO:0000313" key="12">
    <source>
        <dbReference type="Proteomes" id="UP000007468"/>
    </source>
</evidence>
<keyword evidence="1 10" id="KW-0540">Nuclease</keyword>
<evidence type="ECO:0000256" key="8">
    <source>
        <dbReference type="ARBA" id="ARBA00023211"/>
    </source>
</evidence>
<keyword evidence="2 10" id="KW-0479">Metal-binding</keyword>
<dbReference type="InterPro" id="IPR050646">
    <property type="entry name" value="Cas1"/>
</dbReference>
<dbReference type="GO" id="GO:0043571">
    <property type="term" value="P:maintenance of CRISPR repeat elements"/>
    <property type="evidence" value="ECO:0007669"/>
    <property type="project" value="UniProtKB-UniRule"/>
</dbReference>
<feature type="binding site" evidence="10">
    <location>
        <position position="248"/>
    </location>
    <ligand>
        <name>Mn(2+)</name>
        <dbReference type="ChEBI" id="CHEBI:29035"/>
    </ligand>
</feature>
<dbReference type="PANTHER" id="PTHR34353:SF2">
    <property type="entry name" value="CRISPR-ASSOCIATED ENDONUCLEASE CAS1 1"/>
    <property type="match status" value="1"/>
</dbReference>
<comment type="function">
    <text evidence="10">CRISPR (clustered regularly interspaced short palindromic repeat), is an adaptive immune system that provides protection against mobile genetic elements (viruses, transposable elements and conjugative plasmids). CRISPR clusters contain spacers, sequences complementary to antecedent mobile elements, and target invading nucleic acids. CRISPR clusters are transcribed and processed into CRISPR RNA (crRNA). Acts as a dsDNA endonuclease. Involved in the integration of spacer DNA into the CRISPR cassette.</text>
</comment>
<feature type="binding site" evidence="10">
    <location>
        <position position="165"/>
    </location>
    <ligand>
        <name>Mn(2+)</name>
        <dbReference type="ChEBI" id="CHEBI:29035"/>
    </ligand>
</feature>
<feature type="binding site" evidence="10">
    <location>
        <position position="233"/>
    </location>
    <ligand>
        <name>Mn(2+)</name>
        <dbReference type="ChEBI" id="CHEBI:29035"/>
    </ligand>
</feature>
<dbReference type="Gene3D" id="1.20.120.920">
    <property type="entry name" value="CRISPR-associated endonuclease Cas1, C-terminal domain"/>
    <property type="match status" value="1"/>
</dbReference>
<dbReference type="PATRIC" id="fig|546269.5.peg.38"/>
<comment type="cofactor">
    <cofactor evidence="10">
        <name>Mg(2+)</name>
        <dbReference type="ChEBI" id="CHEBI:18420"/>
    </cofactor>
    <cofactor evidence="10">
        <name>Mn(2+)</name>
        <dbReference type="ChEBI" id="CHEBI:29035"/>
    </cofactor>
</comment>
<keyword evidence="5 10" id="KW-0460">Magnesium</keyword>
<dbReference type="InterPro" id="IPR042206">
    <property type="entry name" value="CRISPR-assoc_Cas1_C"/>
</dbReference>
<comment type="subunit">
    <text evidence="9 10">Homodimer, forms a heterotetramer with a Cas2 homodimer.</text>
</comment>
<dbReference type="HAMAP" id="MF_01470">
    <property type="entry name" value="Cas1"/>
    <property type="match status" value="1"/>
</dbReference>
<dbReference type="KEGG" id="faa:HMPREF0389_01166"/>
<dbReference type="InterPro" id="IPR002729">
    <property type="entry name" value="CRISPR-assoc_Cas1"/>
</dbReference>
<dbReference type="InterPro" id="IPR042211">
    <property type="entry name" value="CRISPR-assoc_Cas1_N"/>
</dbReference>
<keyword evidence="8 10" id="KW-0464">Manganese</keyword>
<dbReference type="RefSeq" id="WP_014261712.1">
    <property type="nucleotide sequence ID" value="NC_016630.1"/>
</dbReference>
<dbReference type="eggNOG" id="COG1518">
    <property type="taxonomic scope" value="Bacteria"/>
</dbReference>
<protein>
    <recommendedName>
        <fullName evidence="10">CRISPR-associated endonuclease Cas1</fullName>
        <ecNumber evidence="10">3.1.-.-</ecNumber>
    </recommendedName>
</protein>
<evidence type="ECO:0000256" key="2">
    <source>
        <dbReference type="ARBA" id="ARBA00022723"/>
    </source>
</evidence>
<dbReference type="EC" id="3.1.-.-" evidence="10"/>
<dbReference type="PANTHER" id="PTHR34353">
    <property type="entry name" value="CRISPR-ASSOCIATED ENDONUCLEASE CAS1 1"/>
    <property type="match status" value="1"/>
</dbReference>
<evidence type="ECO:0000256" key="5">
    <source>
        <dbReference type="ARBA" id="ARBA00022842"/>
    </source>
</evidence>
<dbReference type="GO" id="GO:0046872">
    <property type="term" value="F:metal ion binding"/>
    <property type="evidence" value="ECO:0007669"/>
    <property type="project" value="UniProtKB-UniRule"/>
</dbReference>
<keyword evidence="4 10" id="KW-0378">Hydrolase</keyword>
<dbReference type="NCBIfam" id="TIGR03640">
    <property type="entry name" value="cas1_DVULG"/>
    <property type="match status" value="1"/>
</dbReference>
<dbReference type="Proteomes" id="UP000007468">
    <property type="component" value="Chromosome"/>
</dbReference>
<organism evidence="11 12">
    <name type="scientific">Filifactor alocis (strain ATCC 35896 / CCUG 47790 / D40 B5)</name>
    <name type="common">Fusobacterium alocis</name>
    <dbReference type="NCBI Taxonomy" id="546269"/>
    <lineage>
        <taxon>Bacteria</taxon>
        <taxon>Bacillati</taxon>
        <taxon>Bacillota</taxon>
        <taxon>Clostridia</taxon>
        <taxon>Peptostreptococcales</taxon>
        <taxon>Filifactoraceae</taxon>
        <taxon>Filifactor</taxon>
    </lineage>
</organism>
<evidence type="ECO:0000256" key="7">
    <source>
        <dbReference type="ARBA" id="ARBA00023125"/>
    </source>
</evidence>
<dbReference type="GO" id="GO:0004520">
    <property type="term" value="F:DNA endonuclease activity"/>
    <property type="evidence" value="ECO:0007669"/>
    <property type="project" value="InterPro"/>
</dbReference>
<dbReference type="InterPro" id="IPR019856">
    <property type="entry name" value="CRISPR-assoc_Cas1_DVULG"/>
</dbReference>